<accession>A0A7G2CE87</accession>
<evidence type="ECO:0000256" key="2">
    <source>
        <dbReference type="SAM" id="SignalP"/>
    </source>
</evidence>
<dbReference type="VEuPathDB" id="TriTrypDB:ADEAN_000565700"/>
<keyword evidence="1" id="KW-0812">Transmembrane</keyword>
<keyword evidence="4" id="KW-1185">Reference proteome</keyword>
<name>A0A7G2CE87_9TRYP</name>
<keyword evidence="1" id="KW-0472">Membrane</keyword>
<evidence type="ECO:0000256" key="1">
    <source>
        <dbReference type="SAM" id="Phobius"/>
    </source>
</evidence>
<feature type="chain" id="PRO_5028870726" description="Surface antigen-like protein" evidence="2">
    <location>
        <begin position="23"/>
        <end position="123"/>
    </location>
</feature>
<gene>
    <name evidence="3" type="ORF">ADEAN_000565700</name>
</gene>
<sequence length="123" mass="12965">MTASLKTCLLALCLLFASTVRGQLECQYAVPGCALCSSASTCAQCAAGYYAPQYSESICQRIPDTCVAALPYSTDNTVICTRCISTFYLTIRSSCKMRPSSTTVPLTVTAGAAAVMFLVAFAL</sequence>
<reference evidence="3 4" key="1">
    <citation type="submission" date="2020-08" db="EMBL/GenBank/DDBJ databases">
        <authorList>
            <person name="Newling K."/>
            <person name="Davey J."/>
            <person name="Forrester S."/>
        </authorList>
    </citation>
    <scope>NUCLEOTIDE SEQUENCE [LARGE SCALE GENOMIC DNA]</scope>
    <source>
        <strain evidence="4">Crithidia deanei Carvalho (ATCC PRA-265)</strain>
    </source>
</reference>
<feature type="transmembrane region" description="Helical" evidence="1">
    <location>
        <begin position="103"/>
        <end position="122"/>
    </location>
</feature>
<evidence type="ECO:0000313" key="3">
    <source>
        <dbReference type="EMBL" id="CAD2218170.1"/>
    </source>
</evidence>
<evidence type="ECO:0008006" key="5">
    <source>
        <dbReference type="Google" id="ProtNLM"/>
    </source>
</evidence>
<dbReference type="SUPFAM" id="SSF57184">
    <property type="entry name" value="Growth factor receptor domain"/>
    <property type="match status" value="1"/>
</dbReference>
<keyword evidence="2" id="KW-0732">Signal</keyword>
<protein>
    <recommendedName>
        <fullName evidence="5">Surface antigen-like protein</fullName>
    </recommendedName>
</protein>
<dbReference type="InterPro" id="IPR009030">
    <property type="entry name" value="Growth_fac_rcpt_cys_sf"/>
</dbReference>
<dbReference type="AlphaFoldDB" id="A0A7G2CE87"/>
<proteinExistence type="predicted"/>
<organism evidence="3 4">
    <name type="scientific">Angomonas deanei</name>
    <dbReference type="NCBI Taxonomy" id="59799"/>
    <lineage>
        <taxon>Eukaryota</taxon>
        <taxon>Discoba</taxon>
        <taxon>Euglenozoa</taxon>
        <taxon>Kinetoplastea</taxon>
        <taxon>Metakinetoplastina</taxon>
        <taxon>Trypanosomatida</taxon>
        <taxon>Trypanosomatidae</taxon>
        <taxon>Strigomonadinae</taxon>
        <taxon>Angomonas</taxon>
    </lineage>
</organism>
<dbReference type="Proteomes" id="UP000515908">
    <property type="component" value="Chromosome 10"/>
</dbReference>
<dbReference type="EMBL" id="LR877154">
    <property type="protein sequence ID" value="CAD2218170.1"/>
    <property type="molecule type" value="Genomic_DNA"/>
</dbReference>
<feature type="signal peptide" evidence="2">
    <location>
        <begin position="1"/>
        <end position="22"/>
    </location>
</feature>
<keyword evidence="1" id="KW-1133">Transmembrane helix</keyword>
<evidence type="ECO:0000313" key="4">
    <source>
        <dbReference type="Proteomes" id="UP000515908"/>
    </source>
</evidence>